<evidence type="ECO:0000256" key="2">
    <source>
        <dbReference type="ARBA" id="ARBA00010566"/>
    </source>
</evidence>
<comment type="pathway">
    <text evidence="1">Carbohydrate metabolism; tricarboxylic acid cycle.</text>
</comment>
<dbReference type="RefSeq" id="WP_118365848.1">
    <property type="nucleotide sequence ID" value="NZ_CAUFDR010000018.1"/>
</dbReference>
<name>A0A415P336_9FIRM</name>
<dbReference type="EMBL" id="QRPK01000067">
    <property type="protein sequence ID" value="RHM07153.1"/>
    <property type="molecule type" value="Genomic_DNA"/>
</dbReference>
<proteinExistence type="inferred from homology"/>
<dbReference type="AlphaFoldDB" id="A0A415P336"/>
<dbReference type="InterPro" id="IPR016143">
    <property type="entry name" value="Citrate_synth-like_sm_a-sub"/>
</dbReference>
<dbReference type="OrthoDB" id="9800864at2"/>
<gene>
    <name evidence="5" type="ORF">DWZ83_09160</name>
</gene>
<dbReference type="EC" id="2.3.3.16" evidence="3"/>
<dbReference type="Pfam" id="PF00285">
    <property type="entry name" value="Citrate_synt"/>
    <property type="match status" value="1"/>
</dbReference>
<dbReference type="NCBIfam" id="NF010635">
    <property type="entry name" value="PRK14032.1"/>
    <property type="match status" value="1"/>
</dbReference>
<dbReference type="Proteomes" id="UP000284868">
    <property type="component" value="Unassembled WGS sequence"/>
</dbReference>
<evidence type="ECO:0000313" key="5">
    <source>
        <dbReference type="EMBL" id="RHM07153.1"/>
    </source>
</evidence>
<dbReference type="PRINTS" id="PR00143">
    <property type="entry name" value="CITRTSNTHASE"/>
</dbReference>
<evidence type="ECO:0000256" key="1">
    <source>
        <dbReference type="ARBA" id="ARBA00005163"/>
    </source>
</evidence>
<dbReference type="Gene3D" id="1.10.230.10">
    <property type="entry name" value="Cytochrome P450-Terp, domain 2"/>
    <property type="match status" value="1"/>
</dbReference>
<evidence type="ECO:0000313" key="6">
    <source>
        <dbReference type="Proteomes" id="UP000284868"/>
    </source>
</evidence>
<comment type="caution">
    <text evidence="5">The sequence shown here is derived from an EMBL/GenBank/DDBJ whole genome shotgun (WGS) entry which is preliminary data.</text>
</comment>
<comment type="similarity">
    <text evidence="2">Belongs to the citrate synthase family.</text>
</comment>
<dbReference type="InterPro" id="IPR036969">
    <property type="entry name" value="Citrate_synthase_sf"/>
</dbReference>
<reference evidence="5 6" key="1">
    <citation type="submission" date="2018-08" db="EMBL/GenBank/DDBJ databases">
        <title>A genome reference for cultivated species of the human gut microbiota.</title>
        <authorList>
            <person name="Zou Y."/>
            <person name="Xue W."/>
            <person name="Luo G."/>
        </authorList>
    </citation>
    <scope>NUCLEOTIDE SEQUENCE [LARGE SCALE GENOMIC DNA]</scope>
    <source>
        <strain evidence="5 6">AF35-6BH</strain>
    </source>
</reference>
<dbReference type="SUPFAM" id="SSF48256">
    <property type="entry name" value="Citrate synthase"/>
    <property type="match status" value="1"/>
</dbReference>
<organism evidence="5 6">
    <name type="scientific">Amedibacillus dolichus</name>
    <dbReference type="NCBI Taxonomy" id="31971"/>
    <lineage>
        <taxon>Bacteria</taxon>
        <taxon>Bacillati</taxon>
        <taxon>Bacillota</taxon>
        <taxon>Erysipelotrichia</taxon>
        <taxon>Erysipelotrichales</taxon>
        <taxon>Erysipelotrichaceae</taxon>
        <taxon>Amedibacillus</taxon>
    </lineage>
</organism>
<dbReference type="PANTHER" id="PTHR11739">
    <property type="entry name" value="CITRATE SYNTHASE"/>
    <property type="match status" value="1"/>
</dbReference>
<dbReference type="UniPathway" id="UPA00223"/>
<evidence type="ECO:0000256" key="4">
    <source>
        <dbReference type="ARBA" id="ARBA00022679"/>
    </source>
</evidence>
<dbReference type="InterPro" id="IPR002020">
    <property type="entry name" value="Citrate_synthase"/>
</dbReference>
<keyword evidence="6" id="KW-1185">Reference proteome</keyword>
<dbReference type="Gene3D" id="1.10.580.10">
    <property type="entry name" value="Citrate Synthase, domain 1"/>
    <property type="match status" value="1"/>
</dbReference>
<sequence length="445" mass="51113">MEDKLYAFYLAGKKENEIPNALYRKYNVKKGLRNEDGTGVRVGLTRIADVVGYEIRNEEKCDVAGKLYYRGIELRELINGYSKAQTYGYEEICFLLLFGYLPNKAQMKEFCELLRSHYELPKDFLETKFLQMPGKNIMNRIQQAVLSLYDYDDKADDTDISNTLLQGIDILAKLPSILVYAYQSKLHRYHQESLVIHLAQHNLSIAENLLYMLRKDNRYTKLEAQLLDMLLIVHADHGGGNNSTFTNVVIASTGTDIYAAMVGAIGAMKGPRHGGANMKVRAMLEAVVEKIGYCEEEEVICNLINQILDKRFFDGSGLVYGMGHAIYTLSDPRSEVLQSYIEILAKEKQRMSEYAFYKRFEACAKKVMWERKHIRISSNVDFYSGFVYDMLGIPQELFTPLFVLARTVGWLAHNIENKLYDGRIVRPATKYVGELQDYVKMEDRL</sequence>
<dbReference type="GO" id="GO:0005975">
    <property type="term" value="P:carbohydrate metabolic process"/>
    <property type="evidence" value="ECO:0007669"/>
    <property type="project" value="TreeGrafter"/>
</dbReference>
<dbReference type="PANTHER" id="PTHR11739:SF4">
    <property type="entry name" value="CITRATE SYNTHASE, PEROXISOMAL"/>
    <property type="match status" value="1"/>
</dbReference>
<keyword evidence="4" id="KW-0808">Transferase</keyword>
<dbReference type="GO" id="GO:0005829">
    <property type="term" value="C:cytosol"/>
    <property type="evidence" value="ECO:0007669"/>
    <property type="project" value="TreeGrafter"/>
</dbReference>
<dbReference type="GO" id="GO:0036440">
    <property type="term" value="F:citrate synthase activity"/>
    <property type="evidence" value="ECO:0007669"/>
    <property type="project" value="UniProtKB-EC"/>
</dbReference>
<dbReference type="InterPro" id="IPR016142">
    <property type="entry name" value="Citrate_synth-like_lrg_a-sub"/>
</dbReference>
<accession>A0A415P336</accession>
<dbReference type="GO" id="GO:0006099">
    <property type="term" value="P:tricarboxylic acid cycle"/>
    <property type="evidence" value="ECO:0007669"/>
    <property type="project" value="UniProtKB-UniPathway"/>
</dbReference>
<protein>
    <recommendedName>
        <fullName evidence="3">citrate synthase (unknown stereospecificity)</fullName>
        <ecNumber evidence="3">2.3.3.16</ecNumber>
    </recommendedName>
</protein>
<evidence type="ECO:0000256" key="3">
    <source>
        <dbReference type="ARBA" id="ARBA00012972"/>
    </source>
</evidence>